<keyword evidence="4" id="KW-0067">ATP-binding</keyword>
<accession>A0A3A4NFD2</accession>
<gene>
    <name evidence="7" type="ORF">C4520_12480</name>
</gene>
<dbReference type="PROSITE" id="PS00455">
    <property type="entry name" value="AMP_BINDING"/>
    <property type="match status" value="1"/>
</dbReference>
<evidence type="ECO:0000256" key="1">
    <source>
        <dbReference type="ARBA" id="ARBA00006432"/>
    </source>
</evidence>
<dbReference type="Pfam" id="PF00501">
    <property type="entry name" value="AMP-binding"/>
    <property type="match status" value="1"/>
</dbReference>
<dbReference type="GO" id="GO:0044539">
    <property type="term" value="P:long-chain fatty acid import into cell"/>
    <property type="evidence" value="ECO:0007669"/>
    <property type="project" value="TreeGrafter"/>
</dbReference>
<dbReference type="InterPro" id="IPR042099">
    <property type="entry name" value="ANL_N_sf"/>
</dbReference>
<evidence type="ECO:0000259" key="5">
    <source>
        <dbReference type="Pfam" id="PF00501"/>
    </source>
</evidence>
<name>A0A3A4NFD2_ABYX5</name>
<organism evidence="7 8">
    <name type="scientific">Abyssobacteria bacterium (strain SURF_5)</name>
    <dbReference type="NCBI Taxonomy" id="2093360"/>
    <lineage>
        <taxon>Bacteria</taxon>
        <taxon>Pseudomonadati</taxon>
        <taxon>Candidatus Hydrogenedentota</taxon>
        <taxon>Candidatus Abyssobacteria</taxon>
    </lineage>
</organism>
<evidence type="ECO:0000256" key="4">
    <source>
        <dbReference type="ARBA" id="ARBA00022840"/>
    </source>
</evidence>
<dbReference type="InterPro" id="IPR025110">
    <property type="entry name" value="AMP-bd_C"/>
</dbReference>
<dbReference type="Gene3D" id="3.30.300.30">
    <property type="match status" value="1"/>
</dbReference>
<dbReference type="Pfam" id="PF13193">
    <property type="entry name" value="AMP-binding_C"/>
    <property type="match status" value="1"/>
</dbReference>
<evidence type="ECO:0000259" key="6">
    <source>
        <dbReference type="Pfam" id="PF13193"/>
    </source>
</evidence>
<comment type="caution">
    <text evidence="7">The sequence shown here is derived from an EMBL/GenBank/DDBJ whole genome shotgun (WGS) entry which is preliminary data.</text>
</comment>
<keyword evidence="2 7" id="KW-0436">Ligase</keyword>
<dbReference type="InterPro" id="IPR045851">
    <property type="entry name" value="AMP-bd_C_sf"/>
</dbReference>
<dbReference type="GO" id="GO:0005886">
    <property type="term" value="C:plasma membrane"/>
    <property type="evidence" value="ECO:0007669"/>
    <property type="project" value="TreeGrafter"/>
</dbReference>
<dbReference type="InterPro" id="IPR020845">
    <property type="entry name" value="AMP-binding_CS"/>
</dbReference>
<dbReference type="InterPro" id="IPR000873">
    <property type="entry name" value="AMP-dep_synth/lig_dom"/>
</dbReference>
<protein>
    <submittedName>
        <fullName evidence="7">ATP-dependent acyl-CoA ligase</fullName>
    </submittedName>
</protein>
<proteinExistence type="inferred from homology"/>
<keyword evidence="3" id="KW-0547">Nucleotide-binding</keyword>
<evidence type="ECO:0000313" key="8">
    <source>
        <dbReference type="Proteomes" id="UP000265882"/>
    </source>
</evidence>
<dbReference type="EMBL" id="QZKU01000086">
    <property type="protein sequence ID" value="RJP19688.1"/>
    <property type="molecule type" value="Genomic_DNA"/>
</dbReference>
<feature type="domain" description="AMP-binding enzyme C-terminal" evidence="6">
    <location>
        <begin position="426"/>
        <end position="499"/>
    </location>
</feature>
<comment type="similarity">
    <text evidence="1">Belongs to the ATP-dependent AMP-binding enzyme family.</text>
</comment>
<dbReference type="GO" id="GO:0005524">
    <property type="term" value="F:ATP binding"/>
    <property type="evidence" value="ECO:0007669"/>
    <property type="project" value="UniProtKB-KW"/>
</dbReference>
<dbReference type="PANTHER" id="PTHR43107">
    <property type="entry name" value="LONG-CHAIN FATTY ACID TRANSPORT PROTEIN"/>
    <property type="match status" value="1"/>
</dbReference>
<dbReference type="AlphaFoldDB" id="A0A3A4NFD2"/>
<reference evidence="7 8" key="1">
    <citation type="journal article" date="2017" name="ISME J.">
        <title>Energy and carbon metabolisms in a deep terrestrial subsurface fluid microbial community.</title>
        <authorList>
            <person name="Momper L."/>
            <person name="Jungbluth S.P."/>
            <person name="Lee M.D."/>
            <person name="Amend J.P."/>
        </authorList>
    </citation>
    <scope>NUCLEOTIDE SEQUENCE [LARGE SCALE GENOMIC DNA]</scope>
    <source>
        <strain evidence="7">SURF_5</strain>
    </source>
</reference>
<dbReference type="GO" id="GO:0005324">
    <property type="term" value="F:long-chain fatty acid transmembrane transporter activity"/>
    <property type="evidence" value="ECO:0007669"/>
    <property type="project" value="TreeGrafter"/>
</dbReference>
<evidence type="ECO:0000313" key="7">
    <source>
        <dbReference type="EMBL" id="RJP19688.1"/>
    </source>
</evidence>
<evidence type="ECO:0000256" key="3">
    <source>
        <dbReference type="ARBA" id="ARBA00022741"/>
    </source>
</evidence>
<dbReference type="Gene3D" id="3.40.50.12780">
    <property type="entry name" value="N-terminal domain of ligase-like"/>
    <property type="match status" value="1"/>
</dbReference>
<evidence type="ECO:0000256" key="2">
    <source>
        <dbReference type="ARBA" id="ARBA00022598"/>
    </source>
</evidence>
<dbReference type="Proteomes" id="UP000265882">
    <property type="component" value="Unassembled WGS sequence"/>
</dbReference>
<sequence>MTDAPQLNYFSDLIEFQAEQHANKPYILHGDLVVTFGEYNRATARAANGLASHGARPGDGVAILMGNCPEYLYLFYGLPRGGFYSVPINVALKGDGLRYILENSEVKYLVVDDDLYPKFAELAQPVGAIRKVFVRRTQNSTLPLGTFDLNDDLISASPEKPAHLIEPNAITHLMYTSGTTGFPKGVVNRNRLGGVMQFMMLSNFMIQEDDTLYTCLPLFHANALVLTSGLSMCRGVTFGLEKRFSASKFWEPIRRYGATQFNALGAMIPILMKQPQRPDDADNPVRLVNSAACPANLWEPFEKRFGVKIWEAYGAVDGGGVLIMNLGTAPVGSCGKPLPGMVWKLIDDNGNEVPQGGIGELVTQVPDRDSRPVEYYKNPEASAKKVKGDWIYSGDLFYTDADGNLYFVDRKTDSMRRRGENISSFEVENIIEKHPAVAESAAFGVPSELGEDEVMIWVKPKEGVKLDLKDLMRHCAENMAYFMVPRFVDVVDEIPRTGTLRVTKADMKKRGVTKRTWDREREMPEFKLQKK</sequence>
<dbReference type="SUPFAM" id="SSF56801">
    <property type="entry name" value="Acetyl-CoA synthetase-like"/>
    <property type="match status" value="1"/>
</dbReference>
<feature type="domain" description="AMP-dependent synthetase/ligase" evidence="5">
    <location>
        <begin position="15"/>
        <end position="363"/>
    </location>
</feature>
<dbReference type="PANTHER" id="PTHR43107:SF15">
    <property type="entry name" value="FATTY ACID TRANSPORT PROTEIN 3, ISOFORM A"/>
    <property type="match status" value="1"/>
</dbReference>
<dbReference type="GO" id="GO:0004467">
    <property type="term" value="F:long-chain fatty acid-CoA ligase activity"/>
    <property type="evidence" value="ECO:0007669"/>
    <property type="project" value="TreeGrafter"/>
</dbReference>